<organism evidence="2 3">
    <name type="scientific">Dermacoccus nishinomiyaensis</name>
    <dbReference type="NCBI Taxonomy" id="1274"/>
    <lineage>
        <taxon>Bacteria</taxon>
        <taxon>Bacillati</taxon>
        <taxon>Actinomycetota</taxon>
        <taxon>Actinomycetes</taxon>
        <taxon>Micrococcales</taxon>
        <taxon>Dermacoccaceae</taxon>
        <taxon>Dermacoccus</taxon>
    </lineage>
</organism>
<evidence type="ECO:0000313" key="3">
    <source>
        <dbReference type="Proteomes" id="UP000027986"/>
    </source>
</evidence>
<dbReference type="InterPro" id="IPR002575">
    <property type="entry name" value="Aminoglycoside_PTrfase"/>
</dbReference>
<feature type="domain" description="Aminoglycoside phosphotransferase" evidence="1">
    <location>
        <begin position="33"/>
        <end position="262"/>
    </location>
</feature>
<gene>
    <name evidence="2" type="ORF">HX89_02585</name>
</gene>
<name>A0A075JJ91_9MICO</name>
<dbReference type="RefSeq" id="WP_051805589.1">
    <property type="nucleotide sequence ID" value="NZ_CP008889.1"/>
</dbReference>
<dbReference type="PANTHER" id="PTHR21310">
    <property type="entry name" value="AMINOGLYCOSIDE PHOSPHOTRANSFERASE-RELATED-RELATED"/>
    <property type="match status" value="1"/>
</dbReference>
<dbReference type="SUPFAM" id="SSF56112">
    <property type="entry name" value="Protein kinase-like (PK-like)"/>
    <property type="match status" value="1"/>
</dbReference>
<dbReference type="Gene3D" id="3.30.200.20">
    <property type="entry name" value="Phosphorylase Kinase, domain 1"/>
    <property type="match status" value="1"/>
</dbReference>
<dbReference type="Pfam" id="PF01636">
    <property type="entry name" value="APH"/>
    <property type="match status" value="1"/>
</dbReference>
<dbReference type="GeneID" id="41840112"/>
<accession>A0A075JJ91</accession>
<dbReference type="KEGG" id="dni:HX89_02585"/>
<sequence>MMSSEPDAADAARLLREQAPHLSTLEVRPSKTSGSSNWVFRIGEHLALRLPRSDAYADDLAKEVTWLPMLGAAVTTPIPRIEFTGRPSAVFPRRWAVVTWLEGRTPRDLEAPMQQALATTLGEFTAELHALDTCGEVGGAERWGYRCGEPVNDTTDGWVEEAADELSDLFDPAQVRLAWKRLREVGPAPKAGVWVHTDLSPENVLVDARGALAGVIDFGGLGVGDPAVDLLYAWDLFDAPGRAVFARAAGADEAMWARSRAWAFAGPGLLTLADYRDTMPERTARLTRMVEAVAGDVGIALR</sequence>
<keyword evidence="3" id="KW-1185">Reference proteome</keyword>
<keyword evidence="2" id="KW-0808">Transferase</keyword>
<dbReference type="AlphaFoldDB" id="A0A075JJ91"/>
<dbReference type="EMBL" id="CP008889">
    <property type="protein sequence ID" value="AIF40033.1"/>
    <property type="molecule type" value="Genomic_DNA"/>
</dbReference>
<dbReference type="CDD" id="cd05155">
    <property type="entry name" value="APH_ChoK_like_1"/>
    <property type="match status" value="1"/>
</dbReference>
<dbReference type="OrthoDB" id="9797603at2"/>
<proteinExistence type="predicted"/>
<dbReference type="HOGENOM" id="CLU_074977_0_0_11"/>
<dbReference type="PANTHER" id="PTHR21310:SF42">
    <property type="entry name" value="BIFUNCTIONAL AAC_APH"/>
    <property type="match status" value="1"/>
</dbReference>
<evidence type="ECO:0000259" key="1">
    <source>
        <dbReference type="Pfam" id="PF01636"/>
    </source>
</evidence>
<evidence type="ECO:0000313" key="2">
    <source>
        <dbReference type="EMBL" id="AIF40033.1"/>
    </source>
</evidence>
<dbReference type="GO" id="GO:0016740">
    <property type="term" value="F:transferase activity"/>
    <property type="evidence" value="ECO:0007669"/>
    <property type="project" value="UniProtKB-KW"/>
</dbReference>
<protein>
    <submittedName>
        <fullName evidence="2">Phosphotransferase</fullName>
    </submittedName>
</protein>
<dbReference type="Gene3D" id="3.90.1200.10">
    <property type="match status" value="1"/>
</dbReference>
<dbReference type="eggNOG" id="COG3173">
    <property type="taxonomic scope" value="Bacteria"/>
</dbReference>
<dbReference type="InterPro" id="IPR011009">
    <property type="entry name" value="Kinase-like_dom_sf"/>
</dbReference>
<reference evidence="2 3" key="1">
    <citation type="submission" date="2014-07" db="EMBL/GenBank/DDBJ databases">
        <title>Genome Sequencing of Dermacoccus nishinomiyaensis.</title>
        <authorList>
            <person name="Hong K.W."/>
            <person name="Chan K.G."/>
        </authorList>
    </citation>
    <scope>NUCLEOTIDE SEQUENCE [LARGE SCALE GENOMIC DNA]</scope>
    <source>
        <strain evidence="2 3">M25</strain>
    </source>
</reference>
<dbReference type="Proteomes" id="UP000027986">
    <property type="component" value="Chromosome"/>
</dbReference>
<dbReference type="InterPro" id="IPR051678">
    <property type="entry name" value="AGP_Transferase"/>
</dbReference>